<name>A0A3B9ILL8_9PROT</name>
<evidence type="ECO:0000313" key="1">
    <source>
        <dbReference type="EMBL" id="HAE48751.1"/>
    </source>
</evidence>
<organism evidence="1 2">
    <name type="scientific">Tistrella mobilis</name>
    <dbReference type="NCBI Taxonomy" id="171437"/>
    <lineage>
        <taxon>Bacteria</taxon>
        <taxon>Pseudomonadati</taxon>
        <taxon>Pseudomonadota</taxon>
        <taxon>Alphaproteobacteria</taxon>
        <taxon>Geminicoccales</taxon>
        <taxon>Geminicoccaceae</taxon>
        <taxon>Tistrella</taxon>
    </lineage>
</organism>
<proteinExistence type="predicted"/>
<dbReference type="AlphaFoldDB" id="A0A3B9ILL8"/>
<dbReference type="EMBL" id="DMAI01000242">
    <property type="protein sequence ID" value="HAE48751.1"/>
    <property type="molecule type" value="Genomic_DNA"/>
</dbReference>
<protein>
    <submittedName>
        <fullName evidence="1">Uncharacterized protein</fullName>
    </submittedName>
</protein>
<sequence length="86" mass="8553">MTEAATSRAFAALALPGAIDLLTAAAEGRPLGPSAVRDALLDAGLLVGAEDGGFRPARAVLLDLADLITAPLTAGQDPGFAIPRMG</sequence>
<dbReference type="Proteomes" id="UP000257706">
    <property type="component" value="Unassembled WGS sequence"/>
</dbReference>
<reference evidence="1 2" key="1">
    <citation type="journal article" date="2018" name="Nat. Biotechnol.">
        <title>A standardized bacterial taxonomy based on genome phylogeny substantially revises the tree of life.</title>
        <authorList>
            <person name="Parks D.H."/>
            <person name="Chuvochina M."/>
            <person name="Waite D.W."/>
            <person name="Rinke C."/>
            <person name="Skarshewski A."/>
            <person name="Chaumeil P.A."/>
            <person name="Hugenholtz P."/>
        </authorList>
    </citation>
    <scope>NUCLEOTIDE SEQUENCE [LARGE SCALE GENOMIC DNA]</scope>
    <source>
        <strain evidence="1">UBA8739</strain>
    </source>
</reference>
<comment type="caution">
    <text evidence="1">The sequence shown here is derived from an EMBL/GenBank/DDBJ whole genome shotgun (WGS) entry which is preliminary data.</text>
</comment>
<accession>A0A3B9ILL8</accession>
<evidence type="ECO:0000313" key="2">
    <source>
        <dbReference type="Proteomes" id="UP000257706"/>
    </source>
</evidence>
<gene>
    <name evidence="1" type="ORF">DCK97_15145</name>
</gene>